<dbReference type="OrthoDB" id="9790228at2"/>
<proteinExistence type="predicted"/>
<reference evidence="1 2" key="1">
    <citation type="journal article" date="2010" name="Proc. Natl. Acad. Sci. U.S.A.">
        <title>A Nitrospira metagenome illuminates the physiology and evolution of globally important nitrite-oxidizing bacteria.</title>
        <authorList>
            <person name="Lucker S."/>
            <person name="Wagner M."/>
            <person name="Maixner F."/>
            <person name="Pelletier E."/>
            <person name="Koch H."/>
            <person name="Vacherie B."/>
            <person name="Rattei T."/>
            <person name="Sinninghe Damste J."/>
            <person name="Spieck E."/>
            <person name="Le Paslier D."/>
            <person name="Daims H."/>
        </authorList>
    </citation>
    <scope>NUCLEOTIDE SEQUENCE [LARGE SCALE GENOMIC DNA]</scope>
</reference>
<organism evidence="1 2">
    <name type="scientific">Nitrospira defluvii</name>
    <dbReference type="NCBI Taxonomy" id="330214"/>
    <lineage>
        <taxon>Bacteria</taxon>
        <taxon>Pseudomonadati</taxon>
        <taxon>Nitrospirota</taxon>
        <taxon>Nitrospiria</taxon>
        <taxon>Nitrospirales</taxon>
        <taxon>Nitrospiraceae</taxon>
        <taxon>Nitrospira</taxon>
    </lineage>
</organism>
<sequence>MAHTSLEAVEKRLASVQCAICKTNTFGVDRRTLQPDGECRGVCLKCRYNFPVYTDMEFYLRTQPDIPYRLKEISCPNCQYRGVTLDFRITMSVREAIYFVTCNACQTQFPERSSLEAFE</sequence>
<accession>D8PBI8</accession>
<protein>
    <submittedName>
        <fullName evidence="1">Uncharacterized protein</fullName>
    </submittedName>
</protein>
<keyword evidence="2" id="KW-1185">Reference proteome</keyword>
<evidence type="ECO:0000313" key="2">
    <source>
        <dbReference type="Proteomes" id="UP000001660"/>
    </source>
</evidence>
<dbReference type="KEGG" id="nde:NIDE0831"/>
<dbReference type="STRING" id="330214.NIDE0831"/>
<evidence type="ECO:0000313" key="1">
    <source>
        <dbReference type="EMBL" id="CBK40597.1"/>
    </source>
</evidence>
<dbReference type="AlphaFoldDB" id="D8PBI8"/>
<dbReference type="HOGENOM" id="CLU_2057103_0_0_0"/>
<dbReference type="EMBL" id="FP929003">
    <property type="protein sequence ID" value="CBK40597.1"/>
    <property type="molecule type" value="Genomic_DNA"/>
</dbReference>
<name>D8PBI8_9BACT</name>
<gene>
    <name evidence="1" type="ORF">NIDE0831</name>
</gene>
<dbReference type="Proteomes" id="UP000001660">
    <property type="component" value="Chromosome"/>
</dbReference>